<reference evidence="1 2" key="1">
    <citation type="submission" date="2017-07" db="EMBL/GenBank/DDBJ databases">
        <title>Genome sequencing and assembly of Paenibacillus rigui.</title>
        <authorList>
            <person name="Mayilraj S."/>
        </authorList>
    </citation>
    <scope>NUCLEOTIDE SEQUENCE [LARGE SCALE GENOMIC DNA]</scope>
    <source>
        <strain evidence="1 2">JCM 16352</strain>
    </source>
</reference>
<dbReference type="Gene3D" id="3.20.20.140">
    <property type="entry name" value="Metal-dependent hydrolases"/>
    <property type="match status" value="2"/>
</dbReference>
<keyword evidence="2" id="KW-1185">Reference proteome</keyword>
<keyword evidence="1" id="KW-0413">Isomerase</keyword>
<dbReference type="InterPro" id="IPR032466">
    <property type="entry name" value="Metal_Hydrolase"/>
</dbReference>
<accession>A0A229UHF1</accession>
<dbReference type="AlphaFoldDB" id="A0A229UHF1"/>
<evidence type="ECO:0000313" key="2">
    <source>
        <dbReference type="Proteomes" id="UP000215509"/>
    </source>
</evidence>
<protein>
    <submittedName>
        <fullName evidence="1">Glucuronate isomerase</fullName>
    </submittedName>
</protein>
<comment type="caution">
    <text evidence="1">The sequence shown here is derived from an EMBL/GenBank/DDBJ whole genome shotgun (WGS) entry which is preliminary data.</text>
</comment>
<sequence>MQTKQQLQQAVNRTIQATPVSDVHTRLYSEAFGELSHWGIEELLTSDALIKELIGFRTDLSSTQWRKLSKREQADIVWQTLFIDHTPYSEACRGVLKVFQRLGLDTAARNLSAYRSFFKHLNASDHMDQIFKLARVTTVCMSNNPFSPVERIAWEGIDQLDPRFNTALRIDYLVNHWTDACVQLRDWGYEVEEALSGKTCREIRSFLKYWIARMNPLYMFSGGFMSGTSNRIIQECVLPVAAEAGIPLALFISNEGWQLDDFSSAAGTSLQQADGISVLAELCAKYPGNKFLCSLGAGAGVGVHPYLLTAAARQFPNLHLVGYHGSFHIPGALEELTRLRFELAGTHVTVQHSDSDVLEQLLYKWDDARGVIGKVLYDKYSDLMNTGWRMTEDEIARDAAGLLGGDFWKFLGRPNPAVAFKA</sequence>
<dbReference type="GO" id="GO:0016853">
    <property type="term" value="F:isomerase activity"/>
    <property type="evidence" value="ECO:0007669"/>
    <property type="project" value="UniProtKB-KW"/>
</dbReference>
<gene>
    <name evidence="1" type="ORF">CF651_28955</name>
</gene>
<dbReference type="OrthoDB" id="2370360at2"/>
<dbReference type="Proteomes" id="UP000215509">
    <property type="component" value="Unassembled WGS sequence"/>
</dbReference>
<dbReference type="SUPFAM" id="SSF51556">
    <property type="entry name" value="Metallo-dependent hydrolases"/>
    <property type="match status" value="1"/>
</dbReference>
<name>A0A229UHF1_9BACL</name>
<dbReference type="Gene3D" id="1.10.2020.10">
    <property type="entry name" value="uronate isomerase, domain 2, chain A"/>
    <property type="match status" value="1"/>
</dbReference>
<dbReference type="EMBL" id="NMQW01000057">
    <property type="protein sequence ID" value="OXM82814.1"/>
    <property type="molecule type" value="Genomic_DNA"/>
</dbReference>
<evidence type="ECO:0000313" key="1">
    <source>
        <dbReference type="EMBL" id="OXM82814.1"/>
    </source>
</evidence>
<organism evidence="1 2">
    <name type="scientific">Paenibacillus rigui</name>
    <dbReference type="NCBI Taxonomy" id="554312"/>
    <lineage>
        <taxon>Bacteria</taxon>
        <taxon>Bacillati</taxon>
        <taxon>Bacillota</taxon>
        <taxon>Bacilli</taxon>
        <taxon>Bacillales</taxon>
        <taxon>Paenibacillaceae</taxon>
        <taxon>Paenibacillus</taxon>
    </lineage>
</organism>
<proteinExistence type="predicted"/>